<name>A0ABS8WSX9_DATST</name>
<evidence type="ECO:0000313" key="1">
    <source>
        <dbReference type="EMBL" id="MCE3214674.1"/>
    </source>
</evidence>
<accession>A0ABS8WSX9</accession>
<protein>
    <submittedName>
        <fullName evidence="1">Uncharacterized protein</fullName>
    </submittedName>
</protein>
<organism evidence="1 2">
    <name type="scientific">Datura stramonium</name>
    <name type="common">Jimsonweed</name>
    <name type="synonym">Common thornapple</name>
    <dbReference type="NCBI Taxonomy" id="4076"/>
    <lineage>
        <taxon>Eukaryota</taxon>
        <taxon>Viridiplantae</taxon>
        <taxon>Streptophyta</taxon>
        <taxon>Embryophyta</taxon>
        <taxon>Tracheophyta</taxon>
        <taxon>Spermatophyta</taxon>
        <taxon>Magnoliopsida</taxon>
        <taxon>eudicotyledons</taxon>
        <taxon>Gunneridae</taxon>
        <taxon>Pentapetalae</taxon>
        <taxon>asterids</taxon>
        <taxon>lamiids</taxon>
        <taxon>Solanales</taxon>
        <taxon>Solanaceae</taxon>
        <taxon>Solanoideae</taxon>
        <taxon>Datureae</taxon>
        <taxon>Datura</taxon>
    </lineage>
</organism>
<dbReference type="EMBL" id="JACEIK010009772">
    <property type="protein sequence ID" value="MCE3214674.1"/>
    <property type="molecule type" value="Genomic_DNA"/>
</dbReference>
<keyword evidence="2" id="KW-1185">Reference proteome</keyword>
<proteinExistence type="predicted"/>
<reference evidence="1 2" key="1">
    <citation type="journal article" date="2021" name="BMC Genomics">
        <title>Datura genome reveals duplications of psychoactive alkaloid biosynthetic genes and high mutation rate following tissue culture.</title>
        <authorList>
            <person name="Rajewski A."/>
            <person name="Carter-House D."/>
            <person name="Stajich J."/>
            <person name="Litt A."/>
        </authorList>
    </citation>
    <scope>NUCLEOTIDE SEQUENCE [LARGE SCALE GENOMIC DNA]</scope>
    <source>
        <strain evidence="1">AR-01</strain>
    </source>
</reference>
<evidence type="ECO:0000313" key="2">
    <source>
        <dbReference type="Proteomes" id="UP000823775"/>
    </source>
</evidence>
<comment type="caution">
    <text evidence="1">The sequence shown here is derived from an EMBL/GenBank/DDBJ whole genome shotgun (WGS) entry which is preliminary data.</text>
</comment>
<sequence length="152" mass="16692">MQTRVPIRGEMVDISEATITRILYGPNITPPKCKDESRYDLKLHKLTSEVFGSSGQTAREKETTIDPVGESTRAELVFHVAPIPTSTPSTLVAAAIKPGLQSAETLSTMPQSSQHAFTPANFARVVKKADKQEKQLKLFADQLVLFEPSQLL</sequence>
<dbReference type="Proteomes" id="UP000823775">
    <property type="component" value="Unassembled WGS sequence"/>
</dbReference>
<gene>
    <name evidence="1" type="ORF">HAX54_053030</name>
</gene>